<keyword evidence="2" id="KW-1185">Reference proteome</keyword>
<dbReference type="KEGG" id="fla:SY85_03835"/>
<proteinExistence type="predicted"/>
<reference evidence="1 2" key="2">
    <citation type="journal article" date="2016" name="Int. J. Syst. Evol. Microbiol.">
        <title>Flavisolibacter tropicus sp. nov., isolated from tropical soil.</title>
        <authorList>
            <person name="Lee J.J."/>
            <person name="Kang M.S."/>
            <person name="Kim G.S."/>
            <person name="Lee C.S."/>
            <person name="Lim S."/>
            <person name="Lee J."/>
            <person name="Roh S.H."/>
            <person name="Kang H."/>
            <person name="Ha J.M."/>
            <person name="Bae S."/>
            <person name="Jung H.Y."/>
            <person name="Kim M.K."/>
        </authorList>
    </citation>
    <scope>NUCLEOTIDE SEQUENCE [LARGE SCALE GENOMIC DNA]</scope>
    <source>
        <strain evidence="1 2">LCS9</strain>
    </source>
</reference>
<dbReference type="EMBL" id="CP011390">
    <property type="protein sequence ID" value="ANE49749.1"/>
    <property type="molecule type" value="Genomic_DNA"/>
</dbReference>
<evidence type="ECO:0000313" key="1">
    <source>
        <dbReference type="EMBL" id="ANE49749.1"/>
    </source>
</evidence>
<organism evidence="1 2">
    <name type="scientific">Flavisolibacter tropicus</name>
    <dbReference type="NCBI Taxonomy" id="1492898"/>
    <lineage>
        <taxon>Bacteria</taxon>
        <taxon>Pseudomonadati</taxon>
        <taxon>Bacteroidota</taxon>
        <taxon>Chitinophagia</taxon>
        <taxon>Chitinophagales</taxon>
        <taxon>Chitinophagaceae</taxon>
        <taxon>Flavisolibacter</taxon>
    </lineage>
</organism>
<evidence type="ECO:0008006" key="3">
    <source>
        <dbReference type="Google" id="ProtNLM"/>
    </source>
</evidence>
<reference evidence="2" key="1">
    <citation type="submission" date="2015-01" db="EMBL/GenBank/DDBJ databases">
        <title>Flavisolibacter sp./LCS9/ whole genome sequencing.</title>
        <authorList>
            <person name="Kim M.K."/>
            <person name="Srinivasan S."/>
            <person name="Lee J.-J."/>
        </authorList>
    </citation>
    <scope>NUCLEOTIDE SEQUENCE [LARGE SCALE GENOMIC DNA]</scope>
    <source>
        <strain evidence="2">LCS9</strain>
    </source>
</reference>
<accession>A0A172TRN9</accession>
<dbReference type="AlphaFoldDB" id="A0A172TRN9"/>
<evidence type="ECO:0000313" key="2">
    <source>
        <dbReference type="Proteomes" id="UP000077177"/>
    </source>
</evidence>
<gene>
    <name evidence="1" type="ORF">SY85_03835</name>
</gene>
<dbReference type="Proteomes" id="UP000077177">
    <property type="component" value="Chromosome"/>
</dbReference>
<dbReference type="STRING" id="1492898.SY85_03835"/>
<sequence>MKRYFFALSAAIVTLFTQCDTIKNLPTNTSGGLFSLNGNWQLASSSDNKALEGTVVTVVPGYSNGTARTLANNTYCLREGDVVWKNLKSLQGGTFSLNSIVNSCNGTLSYTDGTITVLTNDEIRIATKSANNSDVLQTWRRVANPSGQ</sequence>
<name>A0A172TRN9_9BACT</name>
<dbReference type="RefSeq" id="WP_066401885.1">
    <property type="nucleotide sequence ID" value="NZ_CP011390.1"/>
</dbReference>
<protein>
    <recommendedName>
        <fullName evidence="3">Lipocalin-like domain-containing protein</fullName>
    </recommendedName>
</protein>